<dbReference type="AlphaFoldDB" id="A0A1H1WAF7"/>
<dbReference type="GO" id="GO:0016020">
    <property type="term" value="C:membrane"/>
    <property type="evidence" value="ECO:0007669"/>
    <property type="project" value="UniProtKB-SubCell"/>
</dbReference>
<dbReference type="Pfam" id="PF00144">
    <property type="entry name" value="Beta-lactamase"/>
    <property type="match status" value="1"/>
</dbReference>
<keyword evidence="5" id="KW-1185">Reference proteome</keyword>
<evidence type="ECO:0000256" key="2">
    <source>
        <dbReference type="ARBA" id="ARBA00023136"/>
    </source>
</evidence>
<evidence type="ECO:0000313" key="5">
    <source>
        <dbReference type="Proteomes" id="UP000199092"/>
    </source>
</evidence>
<dbReference type="Gene3D" id="3.40.710.10">
    <property type="entry name" value="DD-peptidase/beta-lactamase superfamily"/>
    <property type="match status" value="1"/>
</dbReference>
<organism evidence="4 5">
    <name type="scientific">Friedmanniella luteola</name>
    <dbReference type="NCBI Taxonomy" id="546871"/>
    <lineage>
        <taxon>Bacteria</taxon>
        <taxon>Bacillati</taxon>
        <taxon>Actinomycetota</taxon>
        <taxon>Actinomycetes</taxon>
        <taxon>Propionibacteriales</taxon>
        <taxon>Nocardioidaceae</taxon>
        <taxon>Friedmanniella</taxon>
    </lineage>
</organism>
<protein>
    <submittedName>
        <fullName evidence="4">CubicO group peptidase, beta-lactamase class C family</fullName>
    </submittedName>
</protein>
<dbReference type="RefSeq" id="WP_091413398.1">
    <property type="nucleotide sequence ID" value="NZ_LT629749.1"/>
</dbReference>
<feature type="domain" description="Beta-lactamase-related" evidence="3">
    <location>
        <begin position="9"/>
        <end position="288"/>
    </location>
</feature>
<dbReference type="InterPro" id="IPR001466">
    <property type="entry name" value="Beta-lactam-related"/>
</dbReference>
<gene>
    <name evidence="4" type="ORF">SAMN04488543_2668</name>
</gene>
<evidence type="ECO:0000259" key="3">
    <source>
        <dbReference type="Pfam" id="PF00144"/>
    </source>
</evidence>
<dbReference type="Proteomes" id="UP000199092">
    <property type="component" value="Chromosome I"/>
</dbReference>
<dbReference type="EMBL" id="LT629749">
    <property type="protein sequence ID" value="SDS93129.1"/>
    <property type="molecule type" value="Genomic_DNA"/>
</dbReference>
<evidence type="ECO:0000256" key="1">
    <source>
        <dbReference type="ARBA" id="ARBA00004370"/>
    </source>
</evidence>
<dbReference type="STRING" id="546871.SAMN04488543_2668"/>
<keyword evidence="2" id="KW-0472">Membrane</keyword>
<dbReference type="PANTHER" id="PTHR46825:SF11">
    <property type="entry name" value="PENICILLIN-BINDING PROTEIN 4"/>
    <property type="match status" value="1"/>
</dbReference>
<dbReference type="OrthoDB" id="9809635at2"/>
<proteinExistence type="predicted"/>
<reference evidence="4 5" key="1">
    <citation type="submission" date="2016-10" db="EMBL/GenBank/DDBJ databases">
        <authorList>
            <person name="de Groot N.N."/>
        </authorList>
    </citation>
    <scope>NUCLEOTIDE SEQUENCE [LARGE SCALE GENOMIC DNA]</scope>
    <source>
        <strain evidence="4 5">DSM 21741</strain>
    </source>
</reference>
<dbReference type="PANTHER" id="PTHR46825">
    <property type="entry name" value="D-ALANYL-D-ALANINE-CARBOXYPEPTIDASE/ENDOPEPTIDASE AMPH"/>
    <property type="match status" value="1"/>
</dbReference>
<dbReference type="InterPro" id="IPR050491">
    <property type="entry name" value="AmpC-like"/>
</dbReference>
<dbReference type="SUPFAM" id="SSF56601">
    <property type="entry name" value="beta-lactamase/transpeptidase-like"/>
    <property type="match status" value="1"/>
</dbReference>
<dbReference type="InterPro" id="IPR012338">
    <property type="entry name" value="Beta-lactam/transpept-like"/>
</dbReference>
<accession>A0A1H1WAF7</accession>
<evidence type="ECO:0000313" key="4">
    <source>
        <dbReference type="EMBL" id="SDS93129.1"/>
    </source>
</evidence>
<name>A0A1H1WAF7_9ACTN</name>
<sequence>MEPVPAEIARIVSETSFSGVVRADLGDGRCWSVAAGPASRRFGVLNRPDTPFGIASGTKGLTALTVMSLVEDGTLNLATTARSVLGADLPLVDDRVTVEHLLGHRSGIGDYLDESELSGVDDHVLRVPVHRLDSTEAYLAVLQGFPTAFPPDERFAYCNGGYVVLALIAERAAGVPFADLVQQRVCGPAGMTGSGFARGDAPPEGAAEGYLVVDGEWRTNVLHLPVLGSGDGGMYAPAADLAAFWSALFAGRVVAPASLAVMVQPRSDVPEEGRRYGLGFWLHRTSSVVMLEGCDAGISFRSEHDPVTGRTLTTIANTADGAWPVAAALAALYGLD</sequence>
<comment type="subcellular location">
    <subcellularLocation>
        <location evidence="1">Membrane</location>
    </subcellularLocation>
</comment>